<comment type="caution">
    <text evidence="1">The sequence shown here is derived from an EMBL/GenBank/DDBJ whole genome shotgun (WGS) entry which is preliminary data.</text>
</comment>
<evidence type="ECO:0008006" key="3">
    <source>
        <dbReference type="Google" id="ProtNLM"/>
    </source>
</evidence>
<organism evidence="1 2">
    <name type="scientific">Cryobacterium glucosi</name>
    <dbReference type="NCBI Taxonomy" id="1259175"/>
    <lineage>
        <taxon>Bacteria</taxon>
        <taxon>Bacillati</taxon>
        <taxon>Actinomycetota</taxon>
        <taxon>Actinomycetes</taxon>
        <taxon>Micrococcales</taxon>
        <taxon>Microbacteriaceae</taxon>
        <taxon>Cryobacterium</taxon>
    </lineage>
</organism>
<protein>
    <recommendedName>
        <fullName evidence="3">Asp23/Gls24 family envelope stress response protein</fullName>
    </recommendedName>
</protein>
<evidence type="ECO:0000313" key="2">
    <source>
        <dbReference type="Proteomes" id="UP000297604"/>
    </source>
</evidence>
<dbReference type="Proteomes" id="UP000297604">
    <property type="component" value="Unassembled WGS sequence"/>
</dbReference>
<dbReference type="EMBL" id="SOFS01000031">
    <property type="protein sequence ID" value="TFC18682.1"/>
    <property type="molecule type" value="Genomic_DNA"/>
</dbReference>
<proteinExistence type="predicted"/>
<evidence type="ECO:0000313" key="1">
    <source>
        <dbReference type="EMBL" id="TFC18682.1"/>
    </source>
</evidence>
<gene>
    <name evidence="1" type="ORF">E3O46_13430</name>
</gene>
<dbReference type="RefSeq" id="WP_134449835.1">
    <property type="nucleotide sequence ID" value="NZ_SOFS01000031.1"/>
</dbReference>
<reference evidence="1 2" key="1">
    <citation type="submission" date="2019-03" db="EMBL/GenBank/DDBJ databases">
        <title>Genomics of glacier-inhabiting Cryobacterium strains.</title>
        <authorList>
            <person name="Liu Q."/>
            <person name="Xin Y.-H."/>
        </authorList>
    </citation>
    <scope>NUCLEOTIDE SEQUENCE [LARGE SCALE GENOMIC DNA]</scope>
    <source>
        <strain evidence="1 2">MDB1-5</strain>
    </source>
</reference>
<accession>A0ABY2ILX4</accession>
<keyword evidence="2" id="KW-1185">Reference proteome</keyword>
<sequence>MSTRALNRLVSAVAAEALGVSVATVGTTITDDRGSLALTVSAPIPILSLTRVARDPLIVPRSGGTILERAEQARQHIHHRAGELTGSVVSCVSVQLTGVDFKAEDRVT</sequence>
<name>A0ABY2ILX4_9MICO</name>